<accession>A0ABD1ECZ9</accession>
<keyword evidence="9" id="KW-0256">Endoplasmic reticulum</keyword>
<keyword evidence="7" id="KW-0808">Transferase</keyword>
<feature type="transmembrane region" description="Helical" evidence="14">
    <location>
        <begin position="88"/>
        <end position="106"/>
    </location>
</feature>
<dbReference type="Proteomes" id="UP001566132">
    <property type="component" value="Unassembled WGS sequence"/>
</dbReference>
<comment type="similarity">
    <text evidence="3 14">Belongs to the ALG10 glucosyltransferase family.</text>
</comment>
<reference evidence="15 16" key="1">
    <citation type="submission" date="2024-05" db="EMBL/GenBank/DDBJ databases">
        <title>Genetic variation in Jamaican populations of the coffee berry borer (Hypothenemus hampei).</title>
        <authorList>
            <person name="Errbii M."/>
            <person name="Myrie A."/>
        </authorList>
    </citation>
    <scope>NUCLEOTIDE SEQUENCE [LARGE SCALE GENOMIC DNA]</scope>
    <source>
        <strain evidence="15">JA-Hopewell-2020-01-JO</strain>
        <tissue evidence="15">Whole body</tissue>
    </source>
</reference>
<evidence type="ECO:0000256" key="5">
    <source>
        <dbReference type="ARBA" id="ARBA00018512"/>
    </source>
</evidence>
<comment type="pathway">
    <text evidence="2">Protein modification; protein glycosylation.</text>
</comment>
<evidence type="ECO:0000256" key="13">
    <source>
        <dbReference type="ARBA" id="ARBA00048064"/>
    </source>
</evidence>
<feature type="transmembrane region" description="Helical" evidence="14">
    <location>
        <begin position="63"/>
        <end position="83"/>
    </location>
</feature>
<feature type="transmembrane region" description="Helical" evidence="14">
    <location>
        <begin position="272"/>
        <end position="297"/>
    </location>
</feature>
<dbReference type="EC" id="2.4.1.256" evidence="4 14"/>
<evidence type="ECO:0000256" key="3">
    <source>
        <dbReference type="ARBA" id="ARBA00010600"/>
    </source>
</evidence>
<feature type="transmembrane region" description="Helical" evidence="14">
    <location>
        <begin position="303"/>
        <end position="326"/>
    </location>
</feature>
<comment type="caution">
    <text evidence="15">The sequence shown here is derived from an EMBL/GenBank/DDBJ whole genome shotgun (WGS) entry which is preliminary data.</text>
</comment>
<evidence type="ECO:0000256" key="2">
    <source>
        <dbReference type="ARBA" id="ARBA00004922"/>
    </source>
</evidence>
<evidence type="ECO:0000256" key="8">
    <source>
        <dbReference type="ARBA" id="ARBA00022692"/>
    </source>
</evidence>
<dbReference type="AlphaFoldDB" id="A0ABD1ECZ9"/>
<evidence type="ECO:0000256" key="6">
    <source>
        <dbReference type="ARBA" id="ARBA00022676"/>
    </source>
</evidence>
<dbReference type="PANTHER" id="PTHR12989">
    <property type="entry name" value="ALPHA-1,2-GLUCOSYLTRANSFERASE ALG10"/>
    <property type="match status" value="1"/>
</dbReference>
<keyword evidence="6 14" id="KW-0328">Glycosyltransferase</keyword>
<gene>
    <name evidence="15" type="ORF">ABEB36_010746</name>
</gene>
<keyword evidence="8 14" id="KW-0812">Transmembrane</keyword>
<evidence type="ECO:0000256" key="9">
    <source>
        <dbReference type="ARBA" id="ARBA00022824"/>
    </source>
</evidence>
<comment type="subcellular location">
    <subcellularLocation>
        <location evidence="1">Endoplasmic reticulum membrane</location>
        <topology evidence="1">Multi-pass membrane protein</topology>
    </subcellularLocation>
</comment>
<feature type="transmembrane region" description="Helical" evidence="14">
    <location>
        <begin position="126"/>
        <end position="148"/>
    </location>
</feature>
<dbReference type="EMBL" id="JBDJPC010000008">
    <property type="protein sequence ID" value="KAL1492502.1"/>
    <property type="molecule type" value="Genomic_DNA"/>
</dbReference>
<keyword evidence="10 14" id="KW-1133">Transmembrane helix</keyword>
<dbReference type="PANTHER" id="PTHR12989:SF10">
    <property type="entry name" value="DOL-P-GLC:GLC(2)MAN(9)GLCNAC(2)-PP-DOL ALPHA-1,2-GLUCOSYLTRANSFERASE-RELATED"/>
    <property type="match status" value="1"/>
</dbReference>
<dbReference type="GO" id="GO:0006488">
    <property type="term" value="P:dolichol-linked oligosaccharide biosynthetic process"/>
    <property type="evidence" value="ECO:0007669"/>
    <property type="project" value="UniProtKB-UniRule"/>
</dbReference>
<organism evidence="15 16">
    <name type="scientific">Hypothenemus hampei</name>
    <name type="common">Coffee berry borer</name>
    <dbReference type="NCBI Taxonomy" id="57062"/>
    <lineage>
        <taxon>Eukaryota</taxon>
        <taxon>Metazoa</taxon>
        <taxon>Ecdysozoa</taxon>
        <taxon>Arthropoda</taxon>
        <taxon>Hexapoda</taxon>
        <taxon>Insecta</taxon>
        <taxon>Pterygota</taxon>
        <taxon>Neoptera</taxon>
        <taxon>Endopterygota</taxon>
        <taxon>Coleoptera</taxon>
        <taxon>Polyphaga</taxon>
        <taxon>Cucujiformia</taxon>
        <taxon>Curculionidae</taxon>
        <taxon>Scolytinae</taxon>
        <taxon>Hypothenemus</taxon>
    </lineage>
</organism>
<evidence type="ECO:0000313" key="15">
    <source>
        <dbReference type="EMBL" id="KAL1492502.1"/>
    </source>
</evidence>
<feature type="transmembrane region" description="Helical" evidence="14">
    <location>
        <begin position="374"/>
        <end position="395"/>
    </location>
</feature>
<name>A0ABD1ECZ9_HYPHA</name>
<evidence type="ECO:0000313" key="16">
    <source>
        <dbReference type="Proteomes" id="UP001566132"/>
    </source>
</evidence>
<evidence type="ECO:0000256" key="11">
    <source>
        <dbReference type="ARBA" id="ARBA00023136"/>
    </source>
</evidence>
<comment type="caution">
    <text evidence="14">Lacks conserved residue(s) required for the propagation of feature annotation.</text>
</comment>
<dbReference type="InterPro" id="IPR016900">
    <property type="entry name" value="Alg10"/>
</dbReference>
<comment type="function">
    <text evidence="12">Dol-P-Glc:Glc(2)Man(9)GlcNAc(2)-PP-Dol alpha-1,2-glucosyltransferase that operates in the biosynthetic pathway of dolichol-linked oligosaccharides, the glycan precursors employed in protein asparagine (N)-glycosylation. The assembly of dolichol-linked oligosaccharides begins on the cytosolic side of the endoplasmic reticulum membrane and finishes in its lumen. The sequential addition of sugars to dolichol pyrophosphate produces dolichol-linked oligosaccharides containing fourteen sugars, including two GlcNAcs, nine mannoses and three glucoses. Once assembled, the oligosaccharide is transferred from the lipid to nascent proteins by oligosaccharyltransferases. In the lumen of the endoplasmic reticulum, adds the third and last glucose residue from dolichyl phosphate glucose (Dol-P-Glc) onto the lipid-linked oligosaccharide intermediate Glc(2)Man(9)GlcNAc(2)-PP-Dol to produce Glc(3)Man(9)GlcNAc(2)-PP-Dol.</text>
</comment>
<comment type="catalytic activity">
    <reaction evidence="13">
        <text>an alpha-D-Glc-(1-&gt;3)-alpha-D-Glc-(1-&gt;3)-alpha-D-Man-(1-&gt;2)-alpha-D-Man-(1-&gt;2)-alpha-D-Man-(1-&gt;3)-[alpha-D-Man-(1-&gt;2)-alpha-D-Man-(1-&gt;3)-[alpha-D-Man-(1-&gt;2)-alpha-D-Man-(1-&gt;6)]-alpha-D-Man-(1-&gt;6)]-beta-D-Man-(1-&gt;4)-beta-D-GlcNAc-(1-&gt;4)-alpha-D-GlcNAc-diphospho-di-trans,poly-cis-dolichol + a di-trans,poly-cis-dolichyl beta-D-glucosyl phosphate = a alpha-D-Glc-(1-&gt;2)-alpha-D-Glc-(1-&gt;3)-alpha-D-Glc-(1-&gt;3)-alpha-D-Man-(1-&gt;2)-alpha-D-Man-(1-&gt;2)-alpha-D-Man-(1-&gt;3)-[alpha-D-Man-(1-&gt;2)-alpha-D-Man-(1-&gt;3)-[alpha-D-Man-(1-&gt;2)-alpha-D-Man-(1-&gt;6)]-alpha-D-Man-(1-&gt;6)]-beta-D-Man-(1-&gt;4)-beta-D-GlcNAc-(1-&gt;4)-alpha-D-GlcNAc-diphospho-di-trans,poly-cis-dolichol + a di-trans,poly-cis-dolichyl phosphate + H(+)</text>
        <dbReference type="Rhea" id="RHEA:29543"/>
        <dbReference type="Rhea" id="RHEA-COMP:19498"/>
        <dbReference type="Rhea" id="RHEA-COMP:19502"/>
        <dbReference type="Rhea" id="RHEA-COMP:19512"/>
        <dbReference type="Rhea" id="RHEA-COMP:19522"/>
        <dbReference type="ChEBI" id="CHEBI:15378"/>
        <dbReference type="ChEBI" id="CHEBI:57525"/>
        <dbReference type="ChEBI" id="CHEBI:57683"/>
        <dbReference type="ChEBI" id="CHEBI:132522"/>
        <dbReference type="ChEBI" id="CHEBI:132523"/>
        <dbReference type="EC" id="2.4.1.256"/>
    </reaction>
    <physiologicalReaction direction="left-to-right" evidence="13">
        <dbReference type="Rhea" id="RHEA:29544"/>
    </physiologicalReaction>
</comment>
<evidence type="ECO:0000256" key="14">
    <source>
        <dbReference type="PIRNR" id="PIRNR028810"/>
    </source>
</evidence>
<evidence type="ECO:0000256" key="12">
    <source>
        <dbReference type="ARBA" id="ARBA00044727"/>
    </source>
</evidence>
<evidence type="ECO:0000256" key="1">
    <source>
        <dbReference type="ARBA" id="ARBA00004477"/>
    </source>
</evidence>
<evidence type="ECO:0000256" key="7">
    <source>
        <dbReference type="ARBA" id="ARBA00022679"/>
    </source>
</evidence>
<proteinExistence type="inferred from homology"/>
<feature type="transmembrane region" description="Helical" evidence="14">
    <location>
        <begin position="347"/>
        <end position="368"/>
    </location>
</feature>
<keyword evidence="11 14" id="KW-0472">Membrane</keyword>
<evidence type="ECO:0000256" key="10">
    <source>
        <dbReference type="ARBA" id="ARBA00022989"/>
    </source>
</evidence>
<dbReference type="PIRSF" id="PIRSF028810">
    <property type="entry name" value="Alpha1_2_glucosyltferase_Alg10"/>
    <property type="match status" value="1"/>
</dbReference>
<feature type="transmembrane region" description="Helical" evidence="14">
    <location>
        <begin position="155"/>
        <end position="178"/>
    </location>
</feature>
<keyword evidence="16" id="KW-1185">Reference proteome</keyword>
<dbReference type="GO" id="GO:0005789">
    <property type="term" value="C:endoplasmic reticulum membrane"/>
    <property type="evidence" value="ECO:0007669"/>
    <property type="project" value="UniProtKB-SubCell"/>
</dbReference>
<dbReference type="GO" id="GO:0106073">
    <property type="term" value="F:dolichyl pyrophosphate Glc2Man9GlcNAc2 alpha-1,2-glucosyltransferase activity"/>
    <property type="evidence" value="ECO:0007669"/>
    <property type="project" value="UniProtKB-UniRule"/>
</dbReference>
<sequence length="455" mass="53508">MTRSSIFLLVTFTSYAILSKILFDYIYSAANLIVDEEFHLPLGEQYCKFHFNTWDPKVTTLPGLYLVSSALLGPFGLCSIYWLRSISLLFSCINLLLFYVLFSRTVQNEWQKVSLAIMMNLLPPLYFMSHIYYTDIVSLTTVLIFIILNERGQHYFASLAGFFSIICRQTNVIFVAIYGGKYVLKGLYDSWVQKTDPFKKAGDFPIKNVKPFLLDILGNPFKILQNTTIHFWLNSLCYLSLLVFFLVFLIVNGGIVVGDRNAHHISINIPQLFYFSLFCLIFGWPHFLGEVLNFVTFAKNHKVFILIFTFIAFVIVHFNTVVHPYLLADNRHLIFYVWSRFYGKYWWFRYAIIPVYVFSLYVLFKILWNPRDVSFFILFTVGVTLLLVSQSLLELRYFLLPYIIIRVKTKNVDTAVFNMVLEFVTYSVMNMITFNIFFTKTLYWTDMDYPQRIIW</sequence>
<feature type="transmembrane region" description="Helical" evidence="14">
    <location>
        <begin position="416"/>
        <end position="438"/>
    </location>
</feature>
<protein>
    <recommendedName>
        <fullName evidence="5 14">Dol-P-Glc:Glc(2)Man(9)GlcNAc(2)-PP-Dol alpha-1,2-glucosyltransferase</fullName>
        <ecNumber evidence="4 14">2.4.1.256</ecNumber>
    </recommendedName>
</protein>
<feature type="transmembrane region" description="Helical" evidence="14">
    <location>
        <begin position="229"/>
        <end position="251"/>
    </location>
</feature>
<evidence type="ECO:0000256" key="4">
    <source>
        <dbReference type="ARBA" id="ARBA00011967"/>
    </source>
</evidence>
<dbReference type="Pfam" id="PF04922">
    <property type="entry name" value="DIE2_ALG10"/>
    <property type="match status" value="1"/>
</dbReference>